<protein>
    <recommendedName>
        <fullName evidence="1">Antitoxin VbhA domain-containing protein</fullName>
    </recommendedName>
</protein>
<dbReference type="OrthoDB" id="5160700at2"/>
<dbReference type="Proteomes" id="UP000245166">
    <property type="component" value="Unassembled WGS sequence"/>
</dbReference>
<gene>
    <name evidence="2" type="ORF">C8046_16630</name>
</gene>
<dbReference type="EMBL" id="PYHR01000002">
    <property type="protein sequence ID" value="PWD52025.1"/>
    <property type="molecule type" value="Genomic_DNA"/>
</dbReference>
<evidence type="ECO:0000259" key="1">
    <source>
        <dbReference type="Pfam" id="PF18495"/>
    </source>
</evidence>
<evidence type="ECO:0000313" key="3">
    <source>
        <dbReference type="Proteomes" id="UP000245166"/>
    </source>
</evidence>
<dbReference type="InterPro" id="IPR041535">
    <property type="entry name" value="VbhA"/>
</dbReference>
<keyword evidence="3" id="KW-1185">Reference proteome</keyword>
<dbReference type="InterPro" id="IPR033788">
    <property type="entry name" value="VbhA-like"/>
</dbReference>
<dbReference type="Gene3D" id="1.10.8.1050">
    <property type="entry name" value="Antitoxin VbhA-like"/>
    <property type="match status" value="1"/>
</dbReference>
<dbReference type="AlphaFoldDB" id="A0A2U1ZYF7"/>
<dbReference type="RefSeq" id="WP_109230408.1">
    <property type="nucleotide sequence ID" value="NZ_PYHR01000002.1"/>
</dbReference>
<feature type="domain" description="Antitoxin VbhA" evidence="1">
    <location>
        <begin position="72"/>
        <end position="115"/>
    </location>
</feature>
<proteinExistence type="predicted"/>
<sequence length="120" mass="13462">MTMLPEPACEMGYSLQQVEDVVGAERLPAFRAFMMMRAHATCPGHGEVFFPFDVGQFVERVTRADDTDLKARREAMIDIVASWHLDGSRPNAAGMAILRDYVAGEIDFEEMFRRMTGTGL</sequence>
<organism evidence="2 3">
    <name type="scientific">Serinibacter arcticus</name>
    <dbReference type="NCBI Taxonomy" id="1655435"/>
    <lineage>
        <taxon>Bacteria</taxon>
        <taxon>Bacillati</taxon>
        <taxon>Actinomycetota</taxon>
        <taxon>Actinomycetes</taxon>
        <taxon>Micrococcales</taxon>
        <taxon>Beutenbergiaceae</taxon>
        <taxon>Serinibacter</taxon>
    </lineage>
</organism>
<dbReference type="Pfam" id="PF18495">
    <property type="entry name" value="VbhA"/>
    <property type="match status" value="1"/>
</dbReference>
<name>A0A2U1ZYF7_9MICO</name>
<comment type="caution">
    <text evidence="2">The sequence shown here is derived from an EMBL/GenBank/DDBJ whole genome shotgun (WGS) entry which is preliminary data.</text>
</comment>
<accession>A0A2U1ZYF7</accession>
<reference evidence="2 3" key="1">
    <citation type="submission" date="2018-03" db="EMBL/GenBank/DDBJ databases">
        <title>Genome assembly of novel Miniimonas species PCH200.</title>
        <authorList>
            <person name="Thakur V."/>
            <person name="Kumar V."/>
            <person name="Singh D."/>
        </authorList>
    </citation>
    <scope>NUCLEOTIDE SEQUENCE [LARGE SCALE GENOMIC DNA]</scope>
    <source>
        <strain evidence="2 3">PCH200</strain>
    </source>
</reference>
<dbReference type="CDD" id="cd11586">
    <property type="entry name" value="VbhA_like"/>
    <property type="match status" value="1"/>
</dbReference>
<dbReference type="InterPro" id="IPR043038">
    <property type="entry name" value="VbhA_sf"/>
</dbReference>
<evidence type="ECO:0000313" key="2">
    <source>
        <dbReference type="EMBL" id="PWD52025.1"/>
    </source>
</evidence>